<comment type="caution">
    <text evidence="2">The sequence shown here is derived from an EMBL/GenBank/DDBJ whole genome shotgun (WGS) entry which is preliminary data.</text>
</comment>
<gene>
    <name evidence="2" type="ORF">BA92_06725</name>
    <name evidence="1" type="ORF">IE90_12325</name>
</gene>
<dbReference type="OrthoDB" id="9808473at2"/>
<evidence type="ECO:0000313" key="4">
    <source>
        <dbReference type="Proteomes" id="UP000031980"/>
    </source>
</evidence>
<reference evidence="2 4" key="1">
    <citation type="submission" date="2014-07" db="EMBL/GenBank/DDBJ databases">
        <title>Porphyromonadaceae bacterium OUH 308042 = ATCC BAA-2681 = DSM 28342 draft genome.</title>
        <authorList>
            <person name="Sydenham T.V."/>
            <person name="Hasman H."/>
            <person name="Justensen U.S."/>
        </authorList>
    </citation>
    <scope>NUCLEOTIDE SEQUENCE [LARGE SCALE GENOMIC DNA]</scope>
    <source>
        <strain evidence="2 4">OUH 308042</strain>
    </source>
</reference>
<accession>A0A0C3ME57</accession>
<evidence type="ECO:0000313" key="1">
    <source>
        <dbReference type="EMBL" id="KIO43008.1"/>
    </source>
</evidence>
<dbReference type="EMBL" id="JPIU01000038">
    <property type="protein sequence ID" value="KIO44723.1"/>
    <property type="molecule type" value="Genomic_DNA"/>
</dbReference>
<dbReference type="RefSeq" id="WP_041504141.1">
    <property type="nucleotide sequence ID" value="NZ_JPIT01000032.1"/>
</dbReference>
<name>A0A0C3ME57_9PORP</name>
<evidence type="ECO:0000313" key="3">
    <source>
        <dbReference type="Proteomes" id="UP000031937"/>
    </source>
</evidence>
<dbReference type="EMBL" id="JPIT01000032">
    <property type="protein sequence ID" value="KIO43008.1"/>
    <property type="molecule type" value="Genomic_DNA"/>
</dbReference>
<evidence type="ECO:0000313" key="2">
    <source>
        <dbReference type="EMBL" id="KIO44723.1"/>
    </source>
</evidence>
<dbReference type="AlphaFoldDB" id="A0A0C3ME57"/>
<keyword evidence="4" id="KW-1185">Reference proteome</keyword>
<dbReference type="Pfam" id="PF11306">
    <property type="entry name" value="DUF3108"/>
    <property type="match status" value="1"/>
</dbReference>
<dbReference type="Proteomes" id="UP000031980">
    <property type="component" value="Unassembled WGS sequence"/>
</dbReference>
<sequence length="253" mass="29614">MKTTLLIGVLFFSLSLFSQEKDKPLEKLTYTGYYNWGFVWIKAGSVEFTLTPSDKYPNAQRLFAVGSSNPSWDWVFRLRDTLVSYHDSLTFMPYEFSRKAHEGNYHKTFDYVWNYDNDVIYSEIERIGKYVRKDTIPLQEGTYDMLSVAWLARNLDFAKYKKNDMIPIRILIDEKIYELYVRYLGRDKVKTGKGKRSCHVFSPLLVEGEVFKGGENMKIWVSDDEYRVPVMVEAKILVGSVKGILDEANSVYW</sequence>
<dbReference type="InterPro" id="IPR021457">
    <property type="entry name" value="DUF3108"/>
</dbReference>
<reference evidence="1 3" key="2">
    <citation type="submission" date="2014-07" db="EMBL/GenBank/DDBJ databases">
        <title>Porphyromonadaceae bacterium OUH 334697 = ATCC BAA-2682 = DSM 28341 draft genome.</title>
        <authorList>
            <person name="Sydenham T.V."/>
            <person name="Hasman H."/>
            <person name="Justesen U.S."/>
        </authorList>
    </citation>
    <scope>NUCLEOTIDE SEQUENCE [LARGE SCALE GENOMIC DNA]</scope>
    <source>
        <strain evidence="1 3">OUH 334697</strain>
    </source>
</reference>
<dbReference type="Proteomes" id="UP000031937">
    <property type="component" value="Unassembled WGS sequence"/>
</dbReference>
<protein>
    <submittedName>
        <fullName evidence="2">Uncharacterized protein</fullName>
    </submittedName>
</protein>
<organism evidence="2 4">
    <name type="scientific">Sanguibacteroides justesenii</name>
    <dbReference type="NCBI Taxonomy" id="1547597"/>
    <lineage>
        <taxon>Bacteria</taxon>
        <taxon>Pseudomonadati</taxon>
        <taxon>Bacteroidota</taxon>
        <taxon>Bacteroidia</taxon>
        <taxon>Bacteroidales</taxon>
        <taxon>Porphyromonadaceae</taxon>
        <taxon>Sanguibacteroides</taxon>
    </lineage>
</organism>
<proteinExistence type="predicted"/>